<keyword evidence="3 5" id="KW-1133">Transmembrane helix</keyword>
<evidence type="ECO:0000256" key="1">
    <source>
        <dbReference type="ARBA" id="ARBA00004370"/>
    </source>
</evidence>
<feature type="transmembrane region" description="Helical" evidence="5">
    <location>
        <begin position="56"/>
        <end position="75"/>
    </location>
</feature>
<evidence type="ECO:0000256" key="5">
    <source>
        <dbReference type="SAM" id="Phobius"/>
    </source>
</evidence>
<keyword evidence="4 5" id="KW-0472">Membrane</keyword>
<evidence type="ECO:0000256" key="2">
    <source>
        <dbReference type="ARBA" id="ARBA00022692"/>
    </source>
</evidence>
<reference evidence="9" key="1">
    <citation type="submission" date="2016-04" db="UniProtKB">
        <authorList>
            <consortium name="WormBaseParasite"/>
        </authorList>
    </citation>
    <scope>IDENTIFICATION</scope>
</reference>
<evidence type="ECO:0000256" key="4">
    <source>
        <dbReference type="ARBA" id="ARBA00023136"/>
    </source>
</evidence>
<keyword evidence="8" id="KW-1185">Reference proteome</keyword>
<organism evidence="9">
    <name type="scientific">Enterobius vermicularis</name>
    <name type="common">Human pinworm</name>
    <dbReference type="NCBI Taxonomy" id="51028"/>
    <lineage>
        <taxon>Eukaryota</taxon>
        <taxon>Metazoa</taxon>
        <taxon>Ecdysozoa</taxon>
        <taxon>Nematoda</taxon>
        <taxon>Chromadorea</taxon>
        <taxon>Rhabditida</taxon>
        <taxon>Spirurina</taxon>
        <taxon>Oxyuridomorpha</taxon>
        <taxon>Oxyuroidea</taxon>
        <taxon>Oxyuridae</taxon>
        <taxon>Enterobius</taxon>
    </lineage>
</organism>
<name>A0A158QB43_ENTVE</name>
<dbReference type="PANTHER" id="PTHR21643:SF2">
    <property type="entry name" value="G-PROTEIN COUPLED RECEPTOR AEX-2"/>
    <property type="match status" value="1"/>
</dbReference>
<dbReference type="GO" id="GO:0008188">
    <property type="term" value="F:neuropeptide receptor activity"/>
    <property type="evidence" value="ECO:0007669"/>
    <property type="project" value="InterPro"/>
</dbReference>
<evidence type="ECO:0000313" key="7">
    <source>
        <dbReference type="EMBL" id="VDD92892.1"/>
    </source>
</evidence>
<dbReference type="GO" id="GO:0016020">
    <property type="term" value="C:membrane"/>
    <property type="evidence" value="ECO:0007669"/>
    <property type="project" value="UniProtKB-SubCell"/>
</dbReference>
<evidence type="ECO:0000256" key="3">
    <source>
        <dbReference type="ARBA" id="ARBA00022989"/>
    </source>
</evidence>
<proteinExistence type="predicted"/>
<evidence type="ECO:0000313" key="9">
    <source>
        <dbReference type="WBParaSite" id="EVEC_0000815901-mRNA-1"/>
    </source>
</evidence>
<dbReference type="PROSITE" id="PS50262">
    <property type="entry name" value="G_PROTEIN_RECEP_F1_2"/>
    <property type="match status" value="1"/>
</dbReference>
<evidence type="ECO:0000313" key="8">
    <source>
        <dbReference type="Proteomes" id="UP000274131"/>
    </source>
</evidence>
<dbReference type="InterPro" id="IPR017452">
    <property type="entry name" value="GPCR_Rhodpsn_7TM"/>
</dbReference>
<feature type="transmembrane region" description="Helical" evidence="5">
    <location>
        <begin position="90"/>
        <end position="110"/>
    </location>
</feature>
<dbReference type="Proteomes" id="UP000274131">
    <property type="component" value="Unassembled WGS sequence"/>
</dbReference>
<dbReference type="OrthoDB" id="5781782at2759"/>
<reference evidence="7 8" key="2">
    <citation type="submission" date="2018-10" db="EMBL/GenBank/DDBJ databases">
        <authorList>
            <consortium name="Pathogen Informatics"/>
        </authorList>
    </citation>
    <scope>NUCLEOTIDE SEQUENCE [LARGE SCALE GENOMIC DNA]</scope>
</reference>
<dbReference type="Gene3D" id="1.20.1070.10">
    <property type="entry name" value="Rhodopsin 7-helix transmembrane proteins"/>
    <property type="match status" value="1"/>
</dbReference>
<feature type="transmembrane region" description="Helical" evidence="5">
    <location>
        <begin position="23"/>
        <end position="44"/>
    </location>
</feature>
<evidence type="ECO:0000259" key="6">
    <source>
        <dbReference type="PROSITE" id="PS50262"/>
    </source>
</evidence>
<feature type="transmembrane region" description="Helical" evidence="5">
    <location>
        <begin position="206"/>
        <end position="226"/>
    </location>
</feature>
<dbReference type="EMBL" id="UXUI01009023">
    <property type="protein sequence ID" value="VDD92892.1"/>
    <property type="molecule type" value="Genomic_DNA"/>
</dbReference>
<feature type="transmembrane region" description="Helical" evidence="5">
    <location>
        <begin position="165"/>
        <end position="185"/>
    </location>
</feature>
<keyword evidence="2 5" id="KW-0812">Transmembrane</keyword>
<dbReference type="SUPFAM" id="SSF81321">
    <property type="entry name" value="Family A G protein-coupled receptor-like"/>
    <property type="match status" value="1"/>
</dbReference>
<feature type="domain" description="G-protein coupled receptors family 1 profile" evidence="6">
    <location>
        <begin position="35"/>
        <end position="269"/>
    </location>
</feature>
<dbReference type="InterPro" id="IPR039952">
    <property type="entry name" value="Aex-2"/>
</dbReference>
<gene>
    <name evidence="7" type="ORF">EVEC_LOCUS7643</name>
</gene>
<accession>A0A158QB43</accession>
<protein>
    <submittedName>
        <fullName evidence="9">G_PROTEIN_RECEP_F1_2 domain-containing protein</fullName>
    </submittedName>
</protein>
<sequence length="332" mass="38798">MNESSNNTPSNFTPAGLTPFEEAFYLGTGFTGFAFNALVLFIAYMRIDTHDKPRQLIVINMTAADLMMCLVYMATRPYLQYFPSYLCYPYYVIICSSQLSSCFNLLWLNLDKLIFVQFPLHYYSFVTHVRLMVLTLMTWLIIGGFTLIGYSSLRYVDDSNVCCTPFFFPYFLTAFLILVFFNFFLRPHLFGHLGINVINVKIFRQLFFLFSSTLWTFFTCLPYRALYLYAYFEDVVSFAPRPPDDFFYVLVDLFFRILVLGMVINPLITILTQRIYRVQLMHYLQVIFCRQAATKNGIDYSVNANDAYIRRPSTRNKSMAECRTLTDNTAEL</sequence>
<feature type="transmembrane region" description="Helical" evidence="5">
    <location>
        <begin position="246"/>
        <end position="271"/>
    </location>
</feature>
<dbReference type="AlphaFoldDB" id="A0A158QB43"/>
<feature type="transmembrane region" description="Helical" evidence="5">
    <location>
        <begin position="131"/>
        <end position="153"/>
    </location>
</feature>
<dbReference type="WBParaSite" id="EVEC_0000815901-mRNA-1">
    <property type="protein sequence ID" value="EVEC_0000815901-mRNA-1"/>
    <property type="gene ID" value="EVEC_0000815901"/>
</dbReference>
<comment type="subcellular location">
    <subcellularLocation>
        <location evidence="1">Membrane</location>
    </subcellularLocation>
</comment>
<dbReference type="PANTHER" id="PTHR21643">
    <property type="entry name" value="G-PROTEIN COUPLED RECEPTORS FAMILY 1 PROFILE DOMAIN-CONTAINING PROTEIN-RELATED"/>
    <property type="match status" value="1"/>
</dbReference>
<dbReference type="CDD" id="cd00637">
    <property type="entry name" value="7tm_classA_rhodopsin-like"/>
    <property type="match status" value="1"/>
</dbReference>